<dbReference type="Pfam" id="PF02825">
    <property type="entry name" value="WWE"/>
    <property type="match status" value="1"/>
</dbReference>
<dbReference type="Gene3D" id="3.30.720.50">
    <property type="match status" value="1"/>
</dbReference>
<evidence type="ECO:0000259" key="2">
    <source>
        <dbReference type="Pfam" id="PF02825"/>
    </source>
</evidence>
<dbReference type="InterPro" id="IPR037197">
    <property type="entry name" value="WWE_dom_sf"/>
</dbReference>
<feature type="region of interest" description="Disordered" evidence="1">
    <location>
        <begin position="153"/>
        <end position="182"/>
    </location>
</feature>
<proteinExistence type="predicted"/>
<evidence type="ECO:0000256" key="1">
    <source>
        <dbReference type="SAM" id="MobiDB-lite"/>
    </source>
</evidence>
<organism evidence="3">
    <name type="scientific">Bodo saltans virus</name>
    <dbReference type="NCBI Taxonomy" id="2024608"/>
    <lineage>
        <taxon>Viruses</taxon>
        <taxon>Varidnaviria</taxon>
        <taxon>Bamfordvirae</taxon>
        <taxon>Nucleocytoviricota</taxon>
        <taxon>Megaviricetes</taxon>
        <taxon>Imitervirales</taxon>
        <taxon>Mimiviridae</taxon>
        <taxon>Klosneuvirinae</taxon>
        <taxon>Theiavirus</taxon>
        <taxon>Theiavirus salishense</taxon>
    </lineage>
</organism>
<name>A0A2H4UVY5_9VIRU</name>
<reference evidence="3" key="1">
    <citation type="journal article" date="2017" name="Elife">
        <title>The kinetoplastid-infecting Bodo saltans virus (BsV), a window into the most abundant giant viruses in the sea.</title>
        <authorList>
            <person name="Deeg C.M."/>
            <person name="Chow C.-E.T."/>
            <person name="Suttle C.A."/>
        </authorList>
    </citation>
    <scope>NUCLEOTIDE SEQUENCE</scope>
    <source>
        <strain evidence="3">NG1</strain>
    </source>
</reference>
<dbReference type="EMBL" id="MF782455">
    <property type="protein sequence ID" value="ATZ81102.1"/>
    <property type="molecule type" value="Genomic_DNA"/>
</dbReference>
<evidence type="ECO:0000313" key="4">
    <source>
        <dbReference type="Proteomes" id="UP000240325"/>
    </source>
</evidence>
<feature type="compositionally biased region" description="Polar residues" evidence="1">
    <location>
        <begin position="168"/>
        <end position="179"/>
    </location>
</feature>
<dbReference type="SUPFAM" id="SSF117839">
    <property type="entry name" value="WWE domain"/>
    <property type="match status" value="1"/>
</dbReference>
<accession>A0A2H4UVY5</accession>
<dbReference type="InterPro" id="IPR004170">
    <property type="entry name" value="WWE_dom"/>
</dbReference>
<protein>
    <recommendedName>
        <fullName evidence="2">WWE domain-containing protein</fullName>
    </recommendedName>
</protein>
<evidence type="ECO:0000313" key="3">
    <source>
        <dbReference type="EMBL" id="ATZ81102.1"/>
    </source>
</evidence>
<dbReference type="Proteomes" id="UP000240325">
    <property type="component" value="Segment"/>
</dbReference>
<feature type="domain" description="WWE" evidence="2">
    <location>
        <begin position="275"/>
        <end position="330"/>
    </location>
</feature>
<sequence>MTRRNFRNYQQYDQPRSALQDLQYVQSQYNTLCYFLTKLNNVEVNNIINYLDTNTDEAIEQAINEIKIIKDNNSTQIRCSCVDCRKQCECSEYTNEHVSTELQQLEQEQDAEYAKKQLAYDPEEHADYMFDQDFRDYMFELDETNYQQDQVFKQPSYDSRQEQKPLYDSQQEQEPLYNSRQERESTYSNSIFEFFSNEFIDNICEAINFDLKFALKQYDSKTKTFYNIDLREYPTIALIGVEGAEIGKKFNTHVYSDKLGNNNIKRLQMHVKFYDGDSFVKYDDDSSYEILNAKNTGLQKFIIDINDQDYTIDLENMTQTNMKTNFTRTIAIEVY</sequence>
<gene>
    <name evidence="3" type="ORF">BMW23_1058</name>
</gene>
<keyword evidence="4" id="KW-1185">Reference proteome</keyword>